<gene>
    <name evidence="2" type="ORF">F0Q01_04080</name>
</gene>
<name>A0A6M0LGQ0_PSEXY</name>
<sequence length="736" mass="86140">MTFDKAVNVLKRFSINEIDAKHALLLLLGFNLFNFLIHILASYVCFMTDKLDYFLYFVKIALFIYILFALKKDDNNAFIRERIFVFITIICDCIELFFYMFAVGDWYHYVEVEDSYRLRSVGFIGIIILLSFLIKFVLEFLIIYDVLSISYKTSQRIKMAKKEEDFLKYIKRLRNIYILTFTIALILFFSSKGFLLYLLLGLVFYIYIYGIYTIRKAGIVFKYAIVDKDINLEKNNSTLKKCLSSITVVASIGLFVFFLINYFTFSGHSYYLIDSEGNLLTQRISDEGFTIITDDIYEYGVSNHMPDPFSRSKYGLVNIKTGEDTGPIFDHSLEFDHSENRIAWCSDGYFVDVNGNKVITYSSPALTKQKSRRQVIIDNIKEILTDEDREYHDYDFADIFYYRRITDYDCQLDISDEGTYFVNGMAEFYSQLYDGHGILNDKGNVVAKPIYYYISNSNYEIYEARADEFIDIYNSKGDLIYRSLEYKPTVDIDNKLISIGRDNIIDFDGKIWSSSLYFDIANHCYYSNENEHSYNVVFDKKILFESNTHYSYYQGVYDNDGTLRCLIAANSQLGNEDKYKLLDLKGHSLLPDNYDVIKVLDDSVLCKDFNGCIAFADYNGNLTITDYYYSESLKEDDLFMVSKSVDGKNKYNYIDSHGNLLLSEFCENLENTVDNVDDYINNHEEGNPRDVSTDEIKKLEAQYDYVRQYGHVRKYNNGYYEDDYNLIDVYLVSENR</sequence>
<keyword evidence="1" id="KW-0812">Transmembrane</keyword>
<accession>A0A6M0LGQ0</accession>
<feature type="transmembrane region" description="Helical" evidence="1">
    <location>
        <begin position="172"/>
        <end position="189"/>
    </location>
</feature>
<keyword evidence="1" id="KW-1133">Transmembrane helix</keyword>
<dbReference type="Proteomes" id="UP000473091">
    <property type="component" value="Unassembled WGS sequence"/>
</dbReference>
<feature type="transmembrane region" description="Helical" evidence="1">
    <location>
        <begin position="242"/>
        <end position="263"/>
    </location>
</feature>
<feature type="transmembrane region" description="Helical" evidence="1">
    <location>
        <begin position="122"/>
        <end position="151"/>
    </location>
</feature>
<dbReference type="AlphaFoldDB" id="A0A6M0LGQ0"/>
<protein>
    <recommendedName>
        <fullName evidence="4">WG repeat-containing protein</fullName>
    </recommendedName>
</protein>
<dbReference type="EMBL" id="VTVE01000001">
    <property type="protein sequence ID" value="NEX01059.1"/>
    <property type="molecule type" value="Genomic_DNA"/>
</dbReference>
<feature type="transmembrane region" description="Helical" evidence="1">
    <location>
        <begin position="53"/>
        <end position="70"/>
    </location>
</feature>
<evidence type="ECO:0000313" key="3">
    <source>
        <dbReference type="Proteomes" id="UP000473091"/>
    </source>
</evidence>
<feature type="transmembrane region" description="Helical" evidence="1">
    <location>
        <begin position="21"/>
        <end position="41"/>
    </location>
</feature>
<proteinExistence type="predicted"/>
<feature type="transmembrane region" description="Helical" evidence="1">
    <location>
        <begin position="195"/>
        <end position="214"/>
    </location>
</feature>
<evidence type="ECO:0000256" key="1">
    <source>
        <dbReference type="SAM" id="Phobius"/>
    </source>
</evidence>
<dbReference type="RefSeq" id="WP_090486531.1">
    <property type="nucleotide sequence ID" value="NZ_VTVE01000001.1"/>
</dbReference>
<evidence type="ECO:0008006" key="4">
    <source>
        <dbReference type="Google" id="ProtNLM"/>
    </source>
</evidence>
<evidence type="ECO:0000313" key="2">
    <source>
        <dbReference type="EMBL" id="NEX01059.1"/>
    </source>
</evidence>
<comment type="caution">
    <text evidence="2">The sequence shown here is derived from an EMBL/GenBank/DDBJ whole genome shotgun (WGS) entry which is preliminary data.</text>
</comment>
<reference evidence="2 3" key="2">
    <citation type="submission" date="2020-03" db="EMBL/GenBank/DDBJ databases">
        <title>Investigating the evolutionary divergence of the Butyrivibrio group.</title>
        <authorList>
            <person name="Skvortsov T."/>
            <person name="Santos F.G."/>
            <person name="Ting K.S."/>
            <person name="Creevey C.J."/>
        </authorList>
    </citation>
    <scope>NUCLEOTIDE SEQUENCE [LARGE SCALE GENOMIC DNA]</scope>
    <source>
        <strain evidence="2 3">MZ8</strain>
    </source>
</reference>
<keyword evidence="1" id="KW-0472">Membrane</keyword>
<organism evidence="2 3">
    <name type="scientific">Pseudobutyrivibrio xylanivorans</name>
    <dbReference type="NCBI Taxonomy" id="185007"/>
    <lineage>
        <taxon>Bacteria</taxon>
        <taxon>Bacillati</taxon>
        <taxon>Bacillota</taxon>
        <taxon>Clostridia</taxon>
        <taxon>Lachnospirales</taxon>
        <taxon>Lachnospiraceae</taxon>
        <taxon>Pseudobutyrivibrio</taxon>
    </lineage>
</organism>
<feature type="transmembrane region" description="Helical" evidence="1">
    <location>
        <begin position="82"/>
        <end position="102"/>
    </location>
</feature>
<reference evidence="2 3" key="1">
    <citation type="submission" date="2019-09" db="EMBL/GenBank/DDBJ databases">
        <authorList>
            <person name="Pidcock S.E."/>
            <person name="Huws S.A."/>
        </authorList>
    </citation>
    <scope>NUCLEOTIDE SEQUENCE [LARGE SCALE GENOMIC DNA]</scope>
    <source>
        <strain evidence="2 3">MZ8</strain>
    </source>
</reference>